<protein>
    <submittedName>
        <fullName evidence="2">Uncharacterized protein</fullName>
    </submittedName>
</protein>
<keyword evidence="3" id="KW-1185">Reference proteome</keyword>
<dbReference type="AlphaFoldDB" id="A0A8J2K9Q9"/>
<evidence type="ECO:0000256" key="1">
    <source>
        <dbReference type="SAM" id="MobiDB-lite"/>
    </source>
</evidence>
<proteinExistence type="predicted"/>
<feature type="non-terminal residue" evidence="2">
    <location>
        <position position="1"/>
    </location>
</feature>
<evidence type="ECO:0000313" key="3">
    <source>
        <dbReference type="Proteomes" id="UP000708208"/>
    </source>
</evidence>
<name>A0A8J2K9Q9_9HEXA</name>
<comment type="caution">
    <text evidence="2">The sequence shown here is derived from an EMBL/GenBank/DDBJ whole genome shotgun (WGS) entry which is preliminary data.</text>
</comment>
<dbReference type="Proteomes" id="UP000708208">
    <property type="component" value="Unassembled WGS sequence"/>
</dbReference>
<accession>A0A8J2K9Q9</accession>
<organism evidence="2 3">
    <name type="scientific">Allacma fusca</name>
    <dbReference type="NCBI Taxonomy" id="39272"/>
    <lineage>
        <taxon>Eukaryota</taxon>
        <taxon>Metazoa</taxon>
        <taxon>Ecdysozoa</taxon>
        <taxon>Arthropoda</taxon>
        <taxon>Hexapoda</taxon>
        <taxon>Collembola</taxon>
        <taxon>Symphypleona</taxon>
        <taxon>Sminthuridae</taxon>
        <taxon>Allacma</taxon>
    </lineage>
</organism>
<gene>
    <name evidence="2" type="ORF">AFUS01_LOCUS22874</name>
</gene>
<reference evidence="2" key="1">
    <citation type="submission" date="2021-06" db="EMBL/GenBank/DDBJ databases">
        <authorList>
            <person name="Hodson N. C."/>
            <person name="Mongue J. A."/>
            <person name="Jaron S. K."/>
        </authorList>
    </citation>
    <scope>NUCLEOTIDE SEQUENCE</scope>
</reference>
<feature type="region of interest" description="Disordered" evidence="1">
    <location>
        <begin position="1"/>
        <end position="27"/>
    </location>
</feature>
<sequence length="60" mass="6711">SYVTIGEKNPVEKSLLQGSPAPKPQETVHAQRHYCTIENAQLCIRVGNQARWNIQGTFSD</sequence>
<evidence type="ECO:0000313" key="2">
    <source>
        <dbReference type="EMBL" id="CAG7734489.1"/>
    </source>
</evidence>
<dbReference type="EMBL" id="CAJVCH010270099">
    <property type="protein sequence ID" value="CAG7734489.1"/>
    <property type="molecule type" value="Genomic_DNA"/>
</dbReference>